<comment type="caution">
    <text evidence="3">The sequence shown here is derived from an EMBL/GenBank/DDBJ whole genome shotgun (WGS) entry which is preliminary data.</text>
</comment>
<keyword evidence="1" id="KW-0812">Transmembrane</keyword>
<dbReference type="Pfam" id="PF01243">
    <property type="entry name" value="PNPOx_N"/>
    <property type="match status" value="1"/>
</dbReference>
<gene>
    <name evidence="3" type="ORF">TCAP_01631</name>
</gene>
<evidence type="ECO:0000313" key="3">
    <source>
        <dbReference type="EMBL" id="PNY28451.1"/>
    </source>
</evidence>
<feature type="transmembrane region" description="Helical" evidence="1">
    <location>
        <begin position="241"/>
        <end position="262"/>
    </location>
</feature>
<keyword evidence="1" id="KW-0472">Membrane</keyword>
<reference evidence="3 4" key="1">
    <citation type="submission" date="2017-08" db="EMBL/GenBank/DDBJ databases">
        <title>Harnessing the power of phylogenomics to disentangle the directionality and signatures of interkingdom host jumping in the parasitic fungal genus Tolypocladium.</title>
        <authorList>
            <person name="Quandt C.A."/>
            <person name="Patterson W."/>
            <person name="Spatafora J.W."/>
        </authorList>
    </citation>
    <scope>NUCLEOTIDE SEQUENCE [LARGE SCALE GENOMIC DNA]</scope>
    <source>
        <strain evidence="3 4">CBS 113982</strain>
    </source>
</reference>
<evidence type="ECO:0000256" key="1">
    <source>
        <dbReference type="SAM" id="Phobius"/>
    </source>
</evidence>
<dbReference type="Proteomes" id="UP000236621">
    <property type="component" value="Unassembled WGS sequence"/>
</dbReference>
<protein>
    <submittedName>
        <fullName evidence="3">Pyridoxamine phosphate oxidase family protein</fullName>
    </submittedName>
</protein>
<dbReference type="InterPro" id="IPR012349">
    <property type="entry name" value="Split_barrel_FMN-bd"/>
</dbReference>
<dbReference type="PANTHER" id="PTHR39336">
    <property type="entry name" value="PYRIDOXAMINE PHOSPHATE OXIDASE FAMILY PROTEIN (AFU_ORTHOLOGUE AFUA_6G11440)"/>
    <property type="match status" value="1"/>
</dbReference>
<keyword evidence="4" id="KW-1185">Reference proteome</keyword>
<name>A0A2K3QLP1_9HYPO</name>
<sequence length="266" mass="28893">MKLYPSLPDDLAAWAQRQPVFFTASAATHGRHINVSPKGLTDTHLAVLDPNRCAYIDRTGSGCETVAHAYENGRLCLMFVSFGSAPRILRLFCRAAVVEWDAPAFPDLVRSVARGRREAFDGARAVVVCHIWEVQTSCGYGVPRVKRALYAGRPDSGADAPATPAEELGELAVFEARPTMDHWASTKAQSNTLREYQGANNAESIDGLPGLRAARRGSGQRALWVGDVKARMRRICAETEAVAAGFVLAVVLYFILAGVRMLPLLP</sequence>
<dbReference type="STRING" id="45235.A0A2K3QLP1"/>
<evidence type="ECO:0000259" key="2">
    <source>
        <dbReference type="Pfam" id="PF01243"/>
    </source>
</evidence>
<keyword evidence="1" id="KW-1133">Transmembrane helix</keyword>
<dbReference type="InterPro" id="IPR011576">
    <property type="entry name" value="Pyridox_Oxase_N"/>
</dbReference>
<dbReference type="Gene3D" id="2.30.110.10">
    <property type="entry name" value="Electron Transport, Fmn-binding Protein, Chain A"/>
    <property type="match status" value="1"/>
</dbReference>
<dbReference type="EMBL" id="NRSZ01000256">
    <property type="protein sequence ID" value="PNY28451.1"/>
    <property type="molecule type" value="Genomic_DNA"/>
</dbReference>
<feature type="domain" description="Pyridoxamine 5'-phosphate oxidase N-terminal" evidence="2">
    <location>
        <begin position="8"/>
        <end position="136"/>
    </location>
</feature>
<dbReference type="AlphaFoldDB" id="A0A2K3QLP1"/>
<dbReference type="PANTHER" id="PTHR39336:SF1">
    <property type="entry name" value="PYRIDOXAMINE PHOSPHATE OXIDASE FAMILY PROTEIN (AFU_ORTHOLOGUE AFUA_6G11440)"/>
    <property type="match status" value="1"/>
</dbReference>
<evidence type="ECO:0000313" key="4">
    <source>
        <dbReference type="Proteomes" id="UP000236621"/>
    </source>
</evidence>
<dbReference type="OrthoDB" id="539398at2759"/>
<accession>A0A2K3QLP1</accession>
<proteinExistence type="predicted"/>
<organism evidence="3 4">
    <name type="scientific">Tolypocladium capitatum</name>
    <dbReference type="NCBI Taxonomy" id="45235"/>
    <lineage>
        <taxon>Eukaryota</taxon>
        <taxon>Fungi</taxon>
        <taxon>Dikarya</taxon>
        <taxon>Ascomycota</taxon>
        <taxon>Pezizomycotina</taxon>
        <taxon>Sordariomycetes</taxon>
        <taxon>Hypocreomycetidae</taxon>
        <taxon>Hypocreales</taxon>
        <taxon>Ophiocordycipitaceae</taxon>
        <taxon>Tolypocladium</taxon>
    </lineage>
</organism>